<accession>A0A7W4VWZ9</accession>
<feature type="transmembrane region" description="Helical" evidence="1">
    <location>
        <begin position="193"/>
        <end position="215"/>
    </location>
</feature>
<dbReference type="InterPro" id="IPR043968">
    <property type="entry name" value="SGNH"/>
</dbReference>
<keyword evidence="1" id="KW-1133">Transmembrane helix</keyword>
<name>A0A7W4VWZ9_9ACTN</name>
<dbReference type="EMBL" id="JACHWR010000002">
    <property type="protein sequence ID" value="MBB3042899.1"/>
    <property type="molecule type" value="Genomic_DNA"/>
</dbReference>
<dbReference type="InterPro" id="IPR002656">
    <property type="entry name" value="Acyl_transf_3_dom"/>
</dbReference>
<dbReference type="PANTHER" id="PTHR23028">
    <property type="entry name" value="ACETYLTRANSFERASE"/>
    <property type="match status" value="1"/>
</dbReference>
<comment type="caution">
    <text evidence="4">The sequence shown here is derived from an EMBL/GenBank/DDBJ whole genome shotgun (WGS) entry which is preliminary data.</text>
</comment>
<feature type="transmembrane region" description="Helical" evidence="1">
    <location>
        <begin position="318"/>
        <end position="336"/>
    </location>
</feature>
<keyword evidence="1" id="KW-0472">Membrane</keyword>
<sequence>MWEYRPQLDGLRFVAVMLVLAFHAGMVSMSGGFIGVDLFFVLSGFLVTNVILDEVDRQGSFSVGAFYGRRVRRLLPAAVLAITATCVLAVLVTPEASRLSMVSDARAALLYFANWQFIADANDYFGDGISASPFLHYWSLSIEEQYYIVYPLLIFLVLIKARQSERRVGLLLAVLTAVSVALQVHAAANDVNFAYYATQTRIYQPLAGCVLAIALRELGRRGTTESGGAGGLLGTLGVVGVVVLASGWLDLSESVRGLLCTVAALAAVGGLCLAPTTPVSRALSWSVPRYLGQISYGTYLWHWPVILVIAQLFDVRPIVLALMATAVATGLAALSFQVFETPIRRSRSLARTPWPVVLSGLAVSVLVAAVVVPVVLESDRQPVVVASGPGGGPAVGVPDRAQDGEVAAALADLDKPVPKDIDFRELADDEGEVGPQCADGTPESCVVVGDNDGPLVVLIGDSHAAMLATALHRLADERGFRLSTNILNNCPWQDGINVTRVGQARQDECAQMRSRFYDEILPEMDADLVVTVGKARSDGHWARDTEADDAAEHPDETFRQMLLRKSQESVDKLRDTGARVLLMHSVFGTGGYDIGGPDPLDCLGVAKTQADCAVVPPTTRPPVDSFYEYFTTIYPDVFSAELRDAYCPGRVLCAPIVDGEVTWHDADHLSRGLVLSIRRQIWAQMQDSGAFDGLDLG</sequence>
<feature type="transmembrane region" description="Helical" evidence="1">
    <location>
        <begin position="255"/>
        <end position="274"/>
    </location>
</feature>
<feature type="transmembrane region" description="Helical" evidence="1">
    <location>
        <begin position="356"/>
        <end position="376"/>
    </location>
</feature>
<proteinExistence type="predicted"/>
<evidence type="ECO:0000259" key="2">
    <source>
        <dbReference type="Pfam" id="PF01757"/>
    </source>
</evidence>
<feature type="domain" description="SGNH" evidence="3">
    <location>
        <begin position="441"/>
        <end position="672"/>
    </location>
</feature>
<dbReference type="Pfam" id="PF01757">
    <property type="entry name" value="Acyl_transf_3"/>
    <property type="match status" value="1"/>
</dbReference>
<feature type="domain" description="Acyltransferase 3" evidence="2">
    <location>
        <begin position="7"/>
        <end position="334"/>
    </location>
</feature>
<evidence type="ECO:0000259" key="3">
    <source>
        <dbReference type="Pfam" id="PF19040"/>
    </source>
</evidence>
<feature type="transmembrane region" description="Helical" evidence="1">
    <location>
        <begin position="294"/>
        <end position="312"/>
    </location>
</feature>
<dbReference type="GO" id="GO:0016020">
    <property type="term" value="C:membrane"/>
    <property type="evidence" value="ECO:0007669"/>
    <property type="project" value="TreeGrafter"/>
</dbReference>
<dbReference type="PANTHER" id="PTHR23028:SF53">
    <property type="entry name" value="ACYL_TRANSF_3 DOMAIN-CONTAINING PROTEIN"/>
    <property type="match status" value="1"/>
</dbReference>
<dbReference type="Proteomes" id="UP000589626">
    <property type="component" value="Unassembled WGS sequence"/>
</dbReference>
<feature type="transmembrane region" description="Helical" evidence="1">
    <location>
        <begin position="145"/>
        <end position="161"/>
    </location>
</feature>
<dbReference type="Pfam" id="PF19040">
    <property type="entry name" value="SGNH"/>
    <property type="match status" value="1"/>
</dbReference>
<dbReference type="GO" id="GO:0009103">
    <property type="term" value="P:lipopolysaccharide biosynthetic process"/>
    <property type="evidence" value="ECO:0007669"/>
    <property type="project" value="TreeGrafter"/>
</dbReference>
<evidence type="ECO:0000256" key="1">
    <source>
        <dbReference type="SAM" id="Phobius"/>
    </source>
</evidence>
<dbReference type="GO" id="GO:0016747">
    <property type="term" value="F:acyltransferase activity, transferring groups other than amino-acyl groups"/>
    <property type="evidence" value="ECO:0007669"/>
    <property type="project" value="InterPro"/>
</dbReference>
<feature type="transmembrane region" description="Helical" evidence="1">
    <location>
        <begin position="168"/>
        <end position="187"/>
    </location>
</feature>
<feature type="transmembrane region" description="Helical" evidence="1">
    <location>
        <begin position="227"/>
        <end position="249"/>
    </location>
</feature>
<keyword evidence="5" id="KW-1185">Reference proteome</keyword>
<reference evidence="4 5" key="1">
    <citation type="submission" date="2020-08" db="EMBL/GenBank/DDBJ databases">
        <title>Sequencing the genomes of 1000 actinobacteria strains.</title>
        <authorList>
            <person name="Klenk H.-P."/>
        </authorList>
    </citation>
    <scope>NUCLEOTIDE SEQUENCE [LARGE SCALE GENOMIC DNA]</scope>
    <source>
        <strain evidence="4 5">DSM 105498</strain>
    </source>
</reference>
<dbReference type="RefSeq" id="WP_183592814.1">
    <property type="nucleotide sequence ID" value="NZ_JACHWR010000002.1"/>
</dbReference>
<protein>
    <submittedName>
        <fullName evidence="4">Peptidoglycan/LPS O-acetylase OafA/YrhL</fullName>
    </submittedName>
</protein>
<evidence type="ECO:0000313" key="4">
    <source>
        <dbReference type="EMBL" id="MBB3042899.1"/>
    </source>
</evidence>
<dbReference type="AlphaFoldDB" id="A0A7W4VWZ9"/>
<feature type="transmembrane region" description="Helical" evidence="1">
    <location>
        <begin position="73"/>
        <end position="92"/>
    </location>
</feature>
<keyword evidence="1" id="KW-0812">Transmembrane</keyword>
<dbReference type="InterPro" id="IPR050879">
    <property type="entry name" value="Acyltransferase_3"/>
</dbReference>
<gene>
    <name evidence="4" type="ORF">FHU40_002717</name>
</gene>
<organism evidence="4 5">
    <name type="scientific">Nocardioides soli</name>
    <dbReference type="NCBI Taxonomy" id="1036020"/>
    <lineage>
        <taxon>Bacteria</taxon>
        <taxon>Bacillati</taxon>
        <taxon>Actinomycetota</taxon>
        <taxon>Actinomycetes</taxon>
        <taxon>Propionibacteriales</taxon>
        <taxon>Nocardioidaceae</taxon>
        <taxon>Nocardioides</taxon>
    </lineage>
</organism>
<evidence type="ECO:0000313" key="5">
    <source>
        <dbReference type="Proteomes" id="UP000589626"/>
    </source>
</evidence>